<dbReference type="InterPro" id="IPR007712">
    <property type="entry name" value="RelE/ParE_toxin"/>
</dbReference>
<gene>
    <name evidence="2" type="ORF">B1A_18739</name>
</gene>
<evidence type="ECO:0000256" key="1">
    <source>
        <dbReference type="ARBA" id="ARBA00022649"/>
    </source>
</evidence>
<dbReference type="InterPro" id="IPR035093">
    <property type="entry name" value="RelE/ParE_toxin_dom_sf"/>
</dbReference>
<protein>
    <submittedName>
        <fullName evidence="2">Plasmid stabilization system</fullName>
    </submittedName>
</protein>
<dbReference type="Pfam" id="PF05016">
    <property type="entry name" value="ParE_toxin"/>
    <property type="match status" value="1"/>
</dbReference>
<sequence length="88" mass="10023">MSYTVLLTKPAIKSLDGMDRATERRIRTRLRAFADNPYYPRLSKPLVGVGSIRSARVGDWRILFATDENEEAIVVLAVRPRGEAYRDL</sequence>
<evidence type="ECO:0000313" key="2">
    <source>
        <dbReference type="EMBL" id="EQD34346.1"/>
    </source>
</evidence>
<proteinExistence type="predicted"/>
<reference evidence="2" key="2">
    <citation type="journal article" date="2014" name="ISME J.">
        <title>Microbial stratification in low pH oxic and suboxic macroscopic growths along an acid mine drainage.</title>
        <authorList>
            <person name="Mendez-Garcia C."/>
            <person name="Mesa V."/>
            <person name="Sprenger R.R."/>
            <person name="Richter M."/>
            <person name="Diez M.S."/>
            <person name="Solano J."/>
            <person name="Bargiela R."/>
            <person name="Golyshina O.V."/>
            <person name="Manteca A."/>
            <person name="Ramos J.L."/>
            <person name="Gallego J.R."/>
            <person name="Llorente I."/>
            <person name="Martins Dos Santos V.A."/>
            <person name="Jensen O.N."/>
            <person name="Pelaez A.I."/>
            <person name="Sanchez J."/>
            <person name="Ferrer M."/>
        </authorList>
    </citation>
    <scope>NUCLEOTIDE SEQUENCE</scope>
</reference>
<dbReference type="AlphaFoldDB" id="T0YG02"/>
<reference evidence="2" key="1">
    <citation type="submission" date="2013-08" db="EMBL/GenBank/DDBJ databases">
        <authorList>
            <person name="Mendez C."/>
            <person name="Richter M."/>
            <person name="Ferrer M."/>
            <person name="Sanchez J."/>
        </authorList>
    </citation>
    <scope>NUCLEOTIDE SEQUENCE</scope>
</reference>
<dbReference type="SUPFAM" id="SSF143011">
    <property type="entry name" value="RelE-like"/>
    <property type="match status" value="1"/>
</dbReference>
<dbReference type="EMBL" id="AUZX01013832">
    <property type="protein sequence ID" value="EQD34346.1"/>
    <property type="molecule type" value="Genomic_DNA"/>
</dbReference>
<keyword evidence="1" id="KW-1277">Toxin-antitoxin system</keyword>
<organism evidence="2">
    <name type="scientific">mine drainage metagenome</name>
    <dbReference type="NCBI Taxonomy" id="410659"/>
    <lineage>
        <taxon>unclassified sequences</taxon>
        <taxon>metagenomes</taxon>
        <taxon>ecological metagenomes</taxon>
    </lineage>
</organism>
<dbReference type="Gene3D" id="3.30.2310.20">
    <property type="entry name" value="RelE-like"/>
    <property type="match status" value="1"/>
</dbReference>
<accession>T0YG02</accession>
<comment type="caution">
    <text evidence="2">The sequence shown here is derived from an EMBL/GenBank/DDBJ whole genome shotgun (WGS) entry which is preliminary data.</text>
</comment>
<name>T0YG02_9ZZZZ</name>